<evidence type="ECO:0000313" key="7">
    <source>
        <dbReference type="EMBL" id="MFD2593419.1"/>
    </source>
</evidence>
<evidence type="ECO:0000256" key="4">
    <source>
        <dbReference type="ARBA" id="ARBA00022571"/>
    </source>
</evidence>
<comment type="subcellular location">
    <subcellularLocation>
        <location evidence="5">Cytoplasm</location>
    </subcellularLocation>
</comment>
<keyword evidence="5" id="KW-0963">Cytoplasm</keyword>
<dbReference type="InterPro" id="IPR020557">
    <property type="entry name" value="Fumarate_lyase_CS"/>
</dbReference>
<dbReference type="CDD" id="cd01359">
    <property type="entry name" value="Argininosuccinate_lyase"/>
    <property type="match status" value="1"/>
</dbReference>
<sequence>MKLWDKGLPTDQKIDAFTVGNDRVLDLVIAKYDIAATLAHAKMLHRIDLISSEEIKAIEKGLASLQEEVAKGIFSIGEDFEDVHSKIEFELIRRIGEAGKKVHTARSRNDQVLVAMHLYLKDELISIKEQVSGFVKVLLDTADRYKEVLLPGYTHLQIAMPSSFGLWFSAYAESFVDDLYMVNAALKIVDQNPLGSAAGYGSSFPIDREYTTKELGFETLKYNVVAAQMSRGKSEKSVSFALSSIAATLSKLAMDVCLYMGQNFGFLSIPSEFTTGSSIMPHKKNPDVFELIRGKCNKIQGLPYELSLLTNNLPSGYHRDFQLLKEGIVPAIQELKACLEMASYSLKNIEVNTQILEDEKYNYLFSVDTLNELVIGGMSFRDAYKKIGRDIEEGKYQPVKGITHTHIGSINNLSLPEIENKLKQA</sequence>
<dbReference type="EMBL" id="JBHULX010000048">
    <property type="protein sequence ID" value="MFD2593419.1"/>
    <property type="molecule type" value="Genomic_DNA"/>
</dbReference>
<dbReference type="EC" id="4.3.2.1" evidence="3 5"/>
<dbReference type="PANTHER" id="PTHR43814:SF1">
    <property type="entry name" value="ARGININOSUCCINATE LYASE"/>
    <property type="match status" value="1"/>
</dbReference>
<dbReference type="Proteomes" id="UP001597459">
    <property type="component" value="Unassembled WGS sequence"/>
</dbReference>
<gene>
    <name evidence="5 7" type="primary">argH</name>
    <name evidence="7" type="ORF">ACFSTE_21460</name>
</gene>
<comment type="similarity">
    <text evidence="5">Belongs to the lyase 1 family. Argininosuccinate lyase subfamily.</text>
</comment>
<dbReference type="PANTHER" id="PTHR43814">
    <property type="entry name" value="ARGININOSUCCINATE LYASE"/>
    <property type="match status" value="1"/>
</dbReference>
<comment type="pathway">
    <text evidence="2 5">Amino-acid biosynthesis; L-arginine biosynthesis; L-arginine from L-ornithine and carbamoyl phosphate: step 3/3.</text>
</comment>
<evidence type="ECO:0000256" key="3">
    <source>
        <dbReference type="ARBA" id="ARBA00012338"/>
    </source>
</evidence>
<evidence type="ECO:0000256" key="1">
    <source>
        <dbReference type="ARBA" id="ARBA00000985"/>
    </source>
</evidence>
<evidence type="ECO:0000313" key="8">
    <source>
        <dbReference type="Proteomes" id="UP001597459"/>
    </source>
</evidence>
<dbReference type="InterPro" id="IPR009049">
    <property type="entry name" value="Argininosuccinate_lyase"/>
</dbReference>
<evidence type="ECO:0000256" key="5">
    <source>
        <dbReference type="HAMAP-Rule" id="MF_00006"/>
    </source>
</evidence>
<dbReference type="NCBIfam" id="TIGR00838">
    <property type="entry name" value="argH"/>
    <property type="match status" value="1"/>
</dbReference>
<dbReference type="HAMAP" id="MF_00006">
    <property type="entry name" value="Arg_succ_lyase"/>
    <property type="match status" value="1"/>
</dbReference>
<dbReference type="PRINTS" id="PR00149">
    <property type="entry name" value="FUMRATELYASE"/>
</dbReference>
<dbReference type="InterPro" id="IPR024083">
    <property type="entry name" value="Fumarase/histidase_N"/>
</dbReference>
<dbReference type="RefSeq" id="WP_378254181.1">
    <property type="nucleotide sequence ID" value="NZ_JBHSJV010000001.1"/>
</dbReference>
<dbReference type="Gene3D" id="1.10.40.30">
    <property type="entry name" value="Fumarase/aspartase (C-terminal domain)"/>
    <property type="match status" value="1"/>
</dbReference>
<dbReference type="InterPro" id="IPR022761">
    <property type="entry name" value="Fumarate_lyase_N"/>
</dbReference>
<organism evidence="7 8">
    <name type="scientific">Aquimarina hainanensis</name>
    <dbReference type="NCBI Taxonomy" id="1578017"/>
    <lineage>
        <taxon>Bacteria</taxon>
        <taxon>Pseudomonadati</taxon>
        <taxon>Bacteroidota</taxon>
        <taxon>Flavobacteriia</taxon>
        <taxon>Flavobacteriales</taxon>
        <taxon>Flavobacteriaceae</taxon>
        <taxon>Aquimarina</taxon>
    </lineage>
</organism>
<name>A0ABW5NEI9_9FLAO</name>
<evidence type="ECO:0000256" key="2">
    <source>
        <dbReference type="ARBA" id="ARBA00004941"/>
    </source>
</evidence>
<dbReference type="GO" id="GO:0004056">
    <property type="term" value="F:argininosuccinate lyase activity"/>
    <property type="evidence" value="ECO:0007669"/>
    <property type="project" value="UniProtKB-EC"/>
</dbReference>
<dbReference type="SUPFAM" id="SSF48557">
    <property type="entry name" value="L-aspartase-like"/>
    <property type="match status" value="1"/>
</dbReference>
<dbReference type="PROSITE" id="PS00163">
    <property type="entry name" value="FUMARATE_LYASES"/>
    <property type="match status" value="1"/>
</dbReference>
<keyword evidence="5 7" id="KW-0456">Lyase</keyword>
<dbReference type="Gene3D" id="1.10.275.10">
    <property type="entry name" value="Fumarase/aspartase (N-terminal domain)"/>
    <property type="match status" value="1"/>
</dbReference>
<accession>A0ABW5NEI9</accession>
<feature type="domain" description="Fumarate lyase N-terminal" evidence="6">
    <location>
        <begin position="23"/>
        <end position="301"/>
    </location>
</feature>
<dbReference type="Pfam" id="PF00206">
    <property type="entry name" value="Lyase_1"/>
    <property type="match status" value="1"/>
</dbReference>
<protein>
    <recommendedName>
        <fullName evidence="3 5">Argininosuccinate lyase</fullName>
        <shortName evidence="5">ASAL</shortName>
        <ecNumber evidence="3 5">4.3.2.1</ecNumber>
    </recommendedName>
    <alternativeName>
        <fullName evidence="5">Arginosuccinase</fullName>
    </alternativeName>
</protein>
<comment type="caution">
    <text evidence="7">The sequence shown here is derived from an EMBL/GenBank/DDBJ whole genome shotgun (WGS) entry which is preliminary data.</text>
</comment>
<evidence type="ECO:0000259" key="6">
    <source>
        <dbReference type="Pfam" id="PF00206"/>
    </source>
</evidence>
<comment type="catalytic activity">
    <reaction evidence="1 5">
        <text>2-(N(omega)-L-arginino)succinate = fumarate + L-arginine</text>
        <dbReference type="Rhea" id="RHEA:24020"/>
        <dbReference type="ChEBI" id="CHEBI:29806"/>
        <dbReference type="ChEBI" id="CHEBI:32682"/>
        <dbReference type="ChEBI" id="CHEBI:57472"/>
        <dbReference type="EC" id="4.3.2.1"/>
    </reaction>
</comment>
<proteinExistence type="inferred from homology"/>
<dbReference type="Gene3D" id="1.20.200.10">
    <property type="entry name" value="Fumarase/aspartase (Central domain)"/>
    <property type="match status" value="1"/>
</dbReference>
<dbReference type="InterPro" id="IPR000362">
    <property type="entry name" value="Fumarate_lyase_fam"/>
</dbReference>
<reference evidence="8" key="1">
    <citation type="journal article" date="2019" name="Int. J. Syst. Evol. Microbiol.">
        <title>The Global Catalogue of Microorganisms (GCM) 10K type strain sequencing project: providing services to taxonomists for standard genome sequencing and annotation.</title>
        <authorList>
            <consortium name="The Broad Institute Genomics Platform"/>
            <consortium name="The Broad Institute Genome Sequencing Center for Infectious Disease"/>
            <person name="Wu L."/>
            <person name="Ma J."/>
        </authorList>
    </citation>
    <scope>NUCLEOTIDE SEQUENCE [LARGE SCALE GENOMIC DNA]</scope>
    <source>
        <strain evidence="8">KCTC 42423</strain>
    </source>
</reference>
<keyword evidence="5" id="KW-0028">Amino-acid biosynthesis</keyword>
<keyword evidence="8" id="KW-1185">Reference proteome</keyword>
<dbReference type="InterPro" id="IPR008948">
    <property type="entry name" value="L-Aspartase-like"/>
</dbReference>
<dbReference type="PRINTS" id="PR00145">
    <property type="entry name" value="ARGSUCLYASE"/>
</dbReference>
<keyword evidence="4 5" id="KW-0055">Arginine biosynthesis</keyword>